<dbReference type="Proteomes" id="UP000275925">
    <property type="component" value="Unassembled WGS sequence"/>
</dbReference>
<dbReference type="InterPro" id="IPR011604">
    <property type="entry name" value="PDDEXK-like_dom_sf"/>
</dbReference>
<dbReference type="InterPro" id="IPR021301">
    <property type="entry name" value="DUF2779"/>
</dbReference>
<sequence length="420" mass="48870">MLGLQCPKLLWYHFNRPSDIPPIDEATQAVFDEGKNVGELAKSLYPNGVTIDNSSFTEGLRQSEKYIQQKQPLFEVGFMSNNCYARADILVSYDQTQWDMIEVKTSTKVKDEHIKDVAFQKFIFMNAGIKIRNCYLMFINKDYLRKKELSPKEFFIKEDITEQVDNEIINIPNNLLILWEIVNAKDVSNIEIGTQCYEPNLCNLHDKCWPFLPKRSVFDLYIGKQKAFELLKKGITLLKDIPDNFELTDNQKIQLINNKNNAAYINKEAINNFLNKIQYPAYYLDFETFSTAIPILENTKPYQQVPFQYPLHIVKEKDSVPVHVSYLSERKDDLGKDFMESLKNNLGDAGSIIAYNAKFERGVIEGCLLSNPEYAEWTKKIFPRILDLIEPFRGFYYYHPDQKGSASLKKSFTDLNWKKL</sequence>
<dbReference type="EMBL" id="BGZO01000009">
    <property type="protein sequence ID" value="GBR75863.1"/>
    <property type="molecule type" value="Genomic_DNA"/>
</dbReference>
<protein>
    <recommendedName>
        <fullName evidence="1">DUF2779 domain-containing protein</fullName>
    </recommendedName>
</protein>
<dbReference type="Pfam" id="PF11074">
    <property type="entry name" value="DUF2779"/>
    <property type="match status" value="1"/>
</dbReference>
<dbReference type="Gene3D" id="3.90.320.10">
    <property type="match status" value="1"/>
</dbReference>
<name>A0A388TGG5_9BACT</name>
<feature type="domain" description="DUF2779" evidence="1">
    <location>
        <begin position="282"/>
        <end position="407"/>
    </location>
</feature>
<accession>A0A388TGG5</accession>
<evidence type="ECO:0000313" key="3">
    <source>
        <dbReference type="Proteomes" id="UP000275925"/>
    </source>
</evidence>
<keyword evidence="3" id="KW-1185">Reference proteome</keyword>
<comment type="caution">
    <text evidence="2">The sequence shown here is derived from an EMBL/GenBank/DDBJ whole genome shotgun (WGS) entry which is preliminary data.</text>
</comment>
<reference evidence="2 3" key="1">
    <citation type="journal article" date="2019" name="ISME J.">
        <title>Genome analyses of uncultured TG2/ZB3 bacteria in 'Margulisbacteria' specifically attached to ectosymbiotic spirochetes of protists in the termite gut.</title>
        <authorList>
            <person name="Utami Y.D."/>
            <person name="Kuwahara H."/>
            <person name="Igai K."/>
            <person name="Murakami T."/>
            <person name="Sugaya K."/>
            <person name="Morikawa T."/>
            <person name="Nagura Y."/>
            <person name="Yuki M."/>
            <person name="Deevong P."/>
            <person name="Inoue T."/>
            <person name="Kihara K."/>
            <person name="Lo N."/>
            <person name="Yamada A."/>
            <person name="Ohkuma M."/>
            <person name="Hongoh Y."/>
        </authorList>
    </citation>
    <scope>NUCLEOTIDE SEQUENCE [LARGE SCALE GENOMIC DNA]</scope>
    <source>
        <strain evidence="2">NkOx7-02</strain>
    </source>
</reference>
<evidence type="ECO:0000313" key="2">
    <source>
        <dbReference type="EMBL" id="GBR75863.1"/>
    </source>
</evidence>
<organism evidence="2 3">
    <name type="scientific">Candidatus Termititenax persephonae</name>
    <dbReference type="NCBI Taxonomy" id="2218525"/>
    <lineage>
        <taxon>Bacteria</taxon>
        <taxon>Bacillati</taxon>
        <taxon>Candidatus Margulisiibacteriota</taxon>
        <taxon>Candidatus Termititenacia</taxon>
        <taxon>Candidatus Termititenacales</taxon>
        <taxon>Candidatus Termititenacaceae</taxon>
        <taxon>Candidatus Termititenax</taxon>
    </lineage>
</organism>
<proteinExistence type="predicted"/>
<evidence type="ECO:0000259" key="1">
    <source>
        <dbReference type="Pfam" id="PF11074"/>
    </source>
</evidence>
<gene>
    <name evidence="2" type="ORF">NO2_0495</name>
</gene>
<dbReference type="AlphaFoldDB" id="A0A388TGG5"/>